<dbReference type="EMBL" id="JABRWQ010000002">
    <property type="protein sequence ID" value="NRD22417.1"/>
    <property type="molecule type" value="Genomic_DNA"/>
</dbReference>
<reference evidence="1 2" key="1">
    <citation type="journal article" date="2015" name="Int. J. Syst. Evol. Microbiol.">
        <title>Winogradskyella litoriviva sp. nov., isolated from coastal seawater.</title>
        <authorList>
            <person name="Nedashkovskaya O.I."/>
            <person name="Kukhlevskiy A.D."/>
            <person name="Zhukova N.V."/>
            <person name="Kim S.J."/>
            <person name="Rhee S.K."/>
            <person name="Mikhailov V.V."/>
        </authorList>
    </citation>
    <scope>NUCLEOTIDE SEQUENCE [LARGE SCALE GENOMIC DNA]</scope>
    <source>
        <strain evidence="1 2">KMM6491</strain>
    </source>
</reference>
<name>A0ABX2E2U7_9FLAO</name>
<proteinExistence type="predicted"/>
<organism evidence="1 2">
    <name type="scientific">Winogradskyella litoriviva</name>
    <dbReference type="NCBI Taxonomy" id="1220182"/>
    <lineage>
        <taxon>Bacteria</taxon>
        <taxon>Pseudomonadati</taxon>
        <taxon>Bacteroidota</taxon>
        <taxon>Flavobacteriia</taxon>
        <taxon>Flavobacteriales</taxon>
        <taxon>Flavobacteriaceae</taxon>
        <taxon>Winogradskyella</taxon>
    </lineage>
</organism>
<sequence length="152" mass="17815">MQYTTEILIKKPISEVIEKLDSSENLKHWQNGLVSTEHISGQPSELGATMKLSYSFGKRKMEIIETVTKQNFPYEYHASYTTKGVRNIQENYFKVTEENYTYWISKNEFQPTSFKMSAMLFFMPRAFKKQTKTYLTNFKNFVENGISVLSTN</sequence>
<keyword evidence="2" id="KW-1185">Reference proteome</keyword>
<dbReference type="Gene3D" id="3.30.530.20">
    <property type="match status" value="1"/>
</dbReference>
<dbReference type="RefSeq" id="WP_173300093.1">
    <property type="nucleotide sequence ID" value="NZ_JABRWQ010000002.1"/>
</dbReference>
<dbReference type="SUPFAM" id="SSF55961">
    <property type="entry name" value="Bet v1-like"/>
    <property type="match status" value="1"/>
</dbReference>
<gene>
    <name evidence="1" type="ORF">HNV10_04145</name>
</gene>
<evidence type="ECO:0000313" key="1">
    <source>
        <dbReference type="EMBL" id="NRD22417.1"/>
    </source>
</evidence>
<accession>A0ABX2E2U7</accession>
<comment type="caution">
    <text evidence="1">The sequence shown here is derived from an EMBL/GenBank/DDBJ whole genome shotgun (WGS) entry which is preliminary data.</text>
</comment>
<protein>
    <submittedName>
        <fullName evidence="1">SRPBCC family protein</fullName>
    </submittedName>
</protein>
<dbReference type="InterPro" id="IPR023393">
    <property type="entry name" value="START-like_dom_sf"/>
</dbReference>
<evidence type="ECO:0000313" key="2">
    <source>
        <dbReference type="Proteomes" id="UP000805085"/>
    </source>
</evidence>
<dbReference type="Proteomes" id="UP000805085">
    <property type="component" value="Unassembled WGS sequence"/>
</dbReference>